<organism evidence="1 2">
    <name type="scientific">Streptomyces sindenensis</name>
    <dbReference type="NCBI Taxonomy" id="67363"/>
    <lineage>
        <taxon>Bacteria</taxon>
        <taxon>Bacillati</taxon>
        <taxon>Actinomycetota</taxon>
        <taxon>Actinomycetes</taxon>
        <taxon>Kitasatosporales</taxon>
        <taxon>Streptomycetaceae</taxon>
        <taxon>Streptomyces</taxon>
    </lineage>
</organism>
<reference evidence="1 2" key="1">
    <citation type="submission" date="2024-09" db="EMBL/GenBank/DDBJ databases">
        <title>The Natural Products Discovery Center: Release of the First 8490 Sequenced Strains for Exploring Actinobacteria Biosynthetic Diversity.</title>
        <authorList>
            <person name="Kalkreuter E."/>
            <person name="Kautsar S.A."/>
            <person name="Yang D."/>
            <person name="Bader C.D."/>
            <person name="Teijaro C.N."/>
            <person name="Fluegel L."/>
            <person name="Davis C.M."/>
            <person name="Simpson J.R."/>
            <person name="Lauterbach L."/>
            <person name="Steele A.D."/>
            <person name="Gui C."/>
            <person name="Meng S."/>
            <person name="Li G."/>
            <person name="Viehrig K."/>
            <person name="Ye F."/>
            <person name="Su P."/>
            <person name="Kiefer A.F."/>
            <person name="Nichols A."/>
            <person name="Cepeda A.J."/>
            <person name="Yan W."/>
            <person name="Fan B."/>
            <person name="Jiang Y."/>
            <person name="Adhikari A."/>
            <person name="Zheng C.-J."/>
            <person name="Schuster L."/>
            <person name="Cowan T.M."/>
            <person name="Smanski M.J."/>
            <person name="Chevrette M.G."/>
            <person name="De Carvalho L.P.S."/>
            <person name="Shen B."/>
        </authorList>
    </citation>
    <scope>NUCLEOTIDE SEQUENCE [LARGE SCALE GENOMIC DNA]</scope>
    <source>
        <strain evidence="1 2">NPDC058546</strain>
    </source>
</reference>
<name>A0ABW6ERH0_9ACTN</name>
<dbReference type="RefSeq" id="WP_382826452.1">
    <property type="nucleotide sequence ID" value="NZ_JBHXLY010000012.1"/>
</dbReference>
<comment type="caution">
    <text evidence="1">The sequence shown here is derived from an EMBL/GenBank/DDBJ whole genome shotgun (WGS) entry which is preliminary data.</text>
</comment>
<evidence type="ECO:0000313" key="1">
    <source>
        <dbReference type="EMBL" id="MFD4214991.1"/>
    </source>
</evidence>
<gene>
    <name evidence="1" type="ORF">ACFWSS_19100</name>
</gene>
<protein>
    <submittedName>
        <fullName evidence="1">Uncharacterized protein</fullName>
    </submittedName>
</protein>
<proteinExistence type="predicted"/>
<dbReference type="EMBL" id="JBHXOF010000011">
    <property type="protein sequence ID" value="MFD4214991.1"/>
    <property type="molecule type" value="Genomic_DNA"/>
</dbReference>
<keyword evidence="2" id="KW-1185">Reference proteome</keyword>
<sequence length="121" mass="13561">MQLGVQATYWKWEATRTGGFVGAFGNTHYETGRDGCSLRGLLRHQYEPWSVRYTHHKRHYTGSHVFLLNALVRKLSEAKALDRLGDPRWLGAAVAKLSPVTAWLPSSGNRLVQEVIESLGA</sequence>
<accession>A0ABW6ERH0</accession>
<dbReference type="Proteomes" id="UP001598251">
    <property type="component" value="Unassembled WGS sequence"/>
</dbReference>
<evidence type="ECO:0000313" key="2">
    <source>
        <dbReference type="Proteomes" id="UP001598251"/>
    </source>
</evidence>